<dbReference type="EMBL" id="CAMGYJ010000006">
    <property type="protein sequence ID" value="CAI0428095.1"/>
    <property type="molecule type" value="Genomic_DNA"/>
</dbReference>
<keyword evidence="2" id="KW-0808">Transferase</keyword>
<evidence type="ECO:0000256" key="3">
    <source>
        <dbReference type="ARBA" id="ARBA00022723"/>
    </source>
</evidence>
<sequence length="346" mass="38632">MADPGTSKPKLQVYLDAAHAKCSICLSIWHDVVTVGPCLHNFCNGCFSEWLRRSQKKQLTVLCPQCRGVVQFVGKNHFLHNIEEDIIQSDSSLKRSEEEIVQLDSYAMIHSNIVIETGKSHEHKRQRVESEVPDEDYAEFLERFGVAPLQCLQCGTEYNGFRCNEDTVHLECHACGREMPLRVNSDAPQLCLGCDRPFCGAYWPAQGNLLRFPCSLDSFKPISDRSISIIPHLAHETNQVEKDVTDRCIRQMGRTLTDVVSEWMVKLDNGEIVSVTISWFHFSCTGSALPLRNIIYHRMQLTGLIAGTATSAGHSTITKNMLVEGITSVVRLGAQATMVAVDLVPA</sequence>
<evidence type="ECO:0000256" key="9">
    <source>
        <dbReference type="PROSITE-ProRule" id="PRU00175"/>
    </source>
</evidence>
<evidence type="ECO:0000313" key="11">
    <source>
        <dbReference type="EMBL" id="CAI0428095.1"/>
    </source>
</evidence>
<organism evidence="11 12">
    <name type="scientific">Linum tenue</name>
    <dbReference type="NCBI Taxonomy" id="586396"/>
    <lineage>
        <taxon>Eukaryota</taxon>
        <taxon>Viridiplantae</taxon>
        <taxon>Streptophyta</taxon>
        <taxon>Embryophyta</taxon>
        <taxon>Tracheophyta</taxon>
        <taxon>Spermatophyta</taxon>
        <taxon>Magnoliopsida</taxon>
        <taxon>eudicotyledons</taxon>
        <taxon>Gunneridae</taxon>
        <taxon>Pentapetalae</taxon>
        <taxon>rosids</taxon>
        <taxon>fabids</taxon>
        <taxon>Malpighiales</taxon>
        <taxon>Linaceae</taxon>
        <taxon>Linum</taxon>
    </lineage>
</organism>
<protein>
    <recommendedName>
        <fullName evidence="10">RING-type domain-containing protein</fullName>
    </recommendedName>
</protein>
<evidence type="ECO:0000256" key="2">
    <source>
        <dbReference type="ARBA" id="ARBA00022679"/>
    </source>
</evidence>
<gene>
    <name evidence="11" type="ORF">LITE_LOCUS21504</name>
</gene>
<comment type="caution">
    <text evidence="11">The sequence shown here is derived from an EMBL/GenBank/DDBJ whole genome shotgun (WGS) entry which is preliminary data.</text>
</comment>
<dbReference type="GO" id="GO:0004842">
    <property type="term" value="F:ubiquitin-protein transferase activity"/>
    <property type="evidence" value="ECO:0007669"/>
    <property type="project" value="TreeGrafter"/>
</dbReference>
<proteinExistence type="predicted"/>
<dbReference type="Pfam" id="PF00097">
    <property type="entry name" value="zf-C3HC4"/>
    <property type="match status" value="1"/>
</dbReference>
<name>A0AAV0L1V7_9ROSI</name>
<evidence type="ECO:0000313" key="12">
    <source>
        <dbReference type="Proteomes" id="UP001154282"/>
    </source>
</evidence>
<evidence type="ECO:0000256" key="5">
    <source>
        <dbReference type="ARBA" id="ARBA00022786"/>
    </source>
</evidence>
<dbReference type="InterPro" id="IPR040909">
    <property type="entry name" value="CHFR_Znf-CRD"/>
</dbReference>
<dbReference type="Proteomes" id="UP001154282">
    <property type="component" value="Unassembled WGS sequence"/>
</dbReference>
<keyword evidence="7" id="KW-0539">Nucleus</keyword>
<dbReference type="Pfam" id="PF17979">
    <property type="entry name" value="zf-CRD"/>
    <property type="match status" value="1"/>
</dbReference>
<dbReference type="GO" id="GO:0006511">
    <property type="term" value="P:ubiquitin-dependent protein catabolic process"/>
    <property type="evidence" value="ECO:0007669"/>
    <property type="project" value="TreeGrafter"/>
</dbReference>
<reference evidence="11" key="1">
    <citation type="submission" date="2022-08" db="EMBL/GenBank/DDBJ databases">
        <authorList>
            <person name="Gutierrez-Valencia J."/>
        </authorList>
    </citation>
    <scope>NUCLEOTIDE SEQUENCE</scope>
</reference>
<dbReference type="GO" id="GO:0016567">
    <property type="term" value="P:protein ubiquitination"/>
    <property type="evidence" value="ECO:0007669"/>
    <property type="project" value="TreeGrafter"/>
</dbReference>
<dbReference type="InterPro" id="IPR013083">
    <property type="entry name" value="Znf_RING/FYVE/PHD"/>
</dbReference>
<evidence type="ECO:0000256" key="4">
    <source>
        <dbReference type="ARBA" id="ARBA00022771"/>
    </source>
</evidence>
<dbReference type="GO" id="GO:0005634">
    <property type="term" value="C:nucleus"/>
    <property type="evidence" value="ECO:0007669"/>
    <property type="project" value="UniProtKB-SubCell"/>
</dbReference>
<dbReference type="Gene3D" id="3.30.40.140">
    <property type="match status" value="1"/>
</dbReference>
<keyword evidence="3" id="KW-0479">Metal-binding</keyword>
<evidence type="ECO:0000256" key="8">
    <source>
        <dbReference type="ARBA" id="ARBA00023306"/>
    </source>
</evidence>
<comment type="subcellular location">
    <subcellularLocation>
        <location evidence="1">Nucleus</location>
    </subcellularLocation>
</comment>
<keyword evidence="5" id="KW-0833">Ubl conjugation pathway</keyword>
<accession>A0AAV0L1V7</accession>
<dbReference type="PROSITE" id="PS50089">
    <property type="entry name" value="ZF_RING_2"/>
    <property type="match status" value="1"/>
</dbReference>
<dbReference type="PANTHER" id="PTHR16079">
    <property type="entry name" value="UBIQUITIN LIGASE PROTEIN CHFR"/>
    <property type="match status" value="1"/>
</dbReference>
<dbReference type="InterPro" id="IPR052256">
    <property type="entry name" value="E3_ubiquitin-ligase_CHFR"/>
</dbReference>
<dbReference type="AlphaFoldDB" id="A0AAV0L1V7"/>
<evidence type="ECO:0000259" key="10">
    <source>
        <dbReference type="PROSITE" id="PS50089"/>
    </source>
</evidence>
<dbReference type="InterPro" id="IPR001841">
    <property type="entry name" value="Znf_RING"/>
</dbReference>
<keyword evidence="8" id="KW-0131">Cell cycle</keyword>
<dbReference type="Gene3D" id="3.30.40.10">
    <property type="entry name" value="Zinc/RING finger domain, C3HC4 (zinc finger)"/>
    <property type="match status" value="1"/>
</dbReference>
<dbReference type="GO" id="GO:0008270">
    <property type="term" value="F:zinc ion binding"/>
    <property type="evidence" value="ECO:0007669"/>
    <property type="project" value="UniProtKB-KW"/>
</dbReference>
<dbReference type="SUPFAM" id="SSF57850">
    <property type="entry name" value="RING/U-box"/>
    <property type="match status" value="1"/>
</dbReference>
<dbReference type="InterPro" id="IPR018957">
    <property type="entry name" value="Znf_C3HC4_RING-type"/>
</dbReference>
<dbReference type="SMART" id="SM00184">
    <property type="entry name" value="RING"/>
    <property type="match status" value="1"/>
</dbReference>
<evidence type="ECO:0000256" key="1">
    <source>
        <dbReference type="ARBA" id="ARBA00004123"/>
    </source>
</evidence>
<keyword evidence="12" id="KW-1185">Reference proteome</keyword>
<evidence type="ECO:0000256" key="7">
    <source>
        <dbReference type="ARBA" id="ARBA00023242"/>
    </source>
</evidence>
<dbReference type="PANTHER" id="PTHR16079:SF4">
    <property type="entry name" value="E3 UBIQUITIN-PROTEIN LIGASE CHFR"/>
    <property type="match status" value="1"/>
</dbReference>
<keyword evidence="4 9" id="KW-0863">Zinc-finger</keyword>
<keyword evidence="6" id="KW-0862">Zinc</keyword>
<evidence type="ECO:0000256" key="6">
    <source>
        <dbReference type="ARBA" id="ARBA00022833"/>
    </source>
</evidence>
<feature type="domain" description="RING-type" evidence="10">
    <location>
        <begin position="22"/>
        <end position="67"/>
    </location>
</feature>